<dbReference type="KEGG" id="zju:107415895"/>
<keyword evidence="5" id="KW-0539">Nucleus</keyword>
<dbReference type="InterPro" id="IPR044822">
    <property type="entry name" value="Myb_DNA-bind_4"/>
</dbReference>
<dbReference type="GO" id="GO:0003677">
    <property type="term" value="F:DNA binding"/>
    <property type="evidence" value="ECO:0007669"/>
    <property type="project" value="UniProtKB-KW"/>
</dbReference>
<keyword evidence="6" id="KW-0175">Coiled coil</keyword>
<name>A0A6P3ZW60_ZIZJJ</name>
<dbReference type="Proteomes" id="UP001652623">
    <property type="component" value="Chromosome 1"/>
</dbReference>
<keyword evidence="9" id="KW-1185">Reference proteome</keyword>
<evidence type="ECO:0000256" key="7">
    <source>
        <dbReference type="SAM" id="MobiDB-lite"/>
    </source>
</evidence>
<dbReference type="PANTHER" id="PTHR21654:SF7">
    <property type="entry name" value="HOMEODOMAIN-LIKE SUPERFAMILY PROTEIN"/>
    <property type="match status" value="1"/>
</dbReference>
<evidence type="ECO:0000256" key="1">
    <source>
        <dbReference type="ARBA" id="ARBA00004123"/>
    </source>
</evidence>
<evidence type="ECO:0000313" key="9">
    <source>
        <dbReference type="Proteomes" id="UP001652623"/>
    </source>
</evidence>
<evidence type="ECO:0000256" key="6">
    <source>
        <dbReference type="SAM" id="Coils"/>
    </source>
</evidence>
<dbReference type="CDD" id="cd12203">
    <property type="entry name" value="GT1"/>
    <property type="match status" value="1"/>
</dbReference>
<feature type="region of interest" description="Disordered" evidence="7">
    <location>
        <begin position="257"/>
        <end position="278"/>
    </location>
</feature>
<dbReference type="PROSITE" id="PS50090">
    <property type="entry name" value="MYB_LIKE"/>
    <property type="match status" value="1"/>
</dbReference>
<evidence type="ECO:0000313" key="10">
    <source>
        <dbReference type="RefSeq" id="XP_015879796.2"/>
    </source>
</evidence>
<evidence type="ECO:0000256" key="3">
    <source>
        <dbReference type="ARBA" id="ARBA00023125"/>
    </source>
</evidence>
<comment type="subcellular location">
    <subcellularLocation>
        <location evidence="1">Nucleus</location>
    </subcellularLocation>
</comment>
<dbReference type="GO" id="GO:0005634">
    <property type="term" value="C:nucleus"/>
    <property type="evidence" value="ECO:0007669"/>
    <property type="project" value="UniProtKB-SubCell"/>
</dbReference>
<dbReference type="FunCoup" id="A0A6P3ZW60">
    <property type="interactions" value="397"/>
</dbReference>
<evidence type="ECO:0000256" key="5">
    <source>
        <dbReference type="ARBA" id="ARBA00023242"/>
    </source>
</evidence>
<reference evidence="9" key="1">
    <citation type="submission" date="2025-05" db="UniProtKB">
        <authorList>
            <consortium name="RefSeq"/>
        </authorList>
    </citation>
    <scope>NUCLEOTIDE SEQUENCE [LARGE SCALE GENOMIC DNA]</scope>
</reference>
<dbReference type="InParanoid" id="A0A6P3ZW60"/>
<feature type="domain" description="Myb-like" evidence="8">
    <location>
        <begin position="280"/>
        <end position="337"/>
    </location>
</feature>
<gene>
    <name evidence="10" type="primary">LOC107415895</name>
</gene>
<dbReference type="PANTHER" id="PTHR21654">
    <property type="entry name" value="FI21293P1"/>
    <property type="match status" value="1"/>
</dbReference>
<dbReference type="GO" id="GO:0006355">
    <property type="term" value="P:regulation of DNA-templated transcription"/>
    <property type="evidence" value="ECO:0007669"/>
    <property type="project" value="UniProtKB-ARBA"/>
</dbReference>
<dbReference type="AlphaFoldDB" id="A0A6P3ZW60"/>
<keyword evidence="3" id="KW-0238">DNA-binding</keyword>
<organism evidence="9 10">
    <name type="scientific">Ziziphus jujuba</name>
    <name type="common">Chinese jujube</name>
    <name type="synonym">Ziziphus sativa</name>
    <dbReference type="NCBI Taxonomy" id="326968"/>
    <lineage>
        <taxon>Eukaryota</taxon>
        <taxon>Viridiplantae</taxon>
        <taxon>Streptophyta</taxon>
        <taxon>Embryophyta</taxon>
        <taxon>Tracheophyta</taxon>
        <taxon>Spermatophyta</taxon>
        <taxon>Magnoliopsida</taxon>
        <taxon>eudicotyledons</taxon>
        <taxon>Gunneridae</taxon>
        <taxon>Pentapetalae</taxon>
        <taxon>rosids</taxon>
        <taxon>fabids</taxon>
        <taxon>Rosales</taxon>
        <taxon>Rhamnaceae</taxon>
        <taxon>Paliureae</taxon>
        <taxon>Ziziphus</taxon>
    </lineage>
</organism>
<feature type="compositionally biased region" description="Basic residues" evidence="7">
    <location>
        <begin position="154"/>
        <end position="163"/>
    </location>
</feature>
<evidence type="ECO:0000259" key="8">
    <source>
        <dbReference type="PROSITE" id="PS50090"/>
    </source>
</evidence>
<dbReference type="Pfam" id="PF13837">
    <property type="entry name" value="Myb_DNA-bind_4"/>
    <property type="match status" value="1"/>
</dbReference>
<dbReference type="GeneID" id="107415895"/>
<dbReference type="InterPro" id="IPR001005">
    <property type="entry name" value="SANT/Myb"/>
</dbReference>
<feature type="compositionally biased region" description="Basic and acidic residues" evidence="7">
    <location>
        <begin position="264"/>
        <end position="278"/>
    </location>
</feature>
<dbReference type="SMART" id="SM00717">
    <property type="entry name" value="SANT"/>
    <property type="match status" value="1"/>
</dbReference>
<sequence>MEVFSGDRQIPNPDDFPLHIAPFPEPTDILYAHPTALIHSSGITDHPISLPQKLRPIRCNVRSSVSGDLEKGLLLSDEVCSINRELELEVKVETSGEAPNGVGLGDPVQVGSGTVAEGSDPNGRERVVEDETSSPSDDSSDDYSAWSLEEPTNRKRSRRRRRKSRRKLEAFLENLVMKVMEKQEQMHKQLIEMIEKREKERIIREEAWMQQEMERLKRDEEARAQETSRNLALISLVQNLMGQEIQIPQIQIPQVQPVVSPGTDDSHQKEMKCCDPNNKRWPEGEVQALIAVRASLEHKFQITGSKRSIWEEISIGMCNMGYNRTAKKCKEKWENINKYFKRSAASEKNRDFANGKSSGRPYFHDLELLYKNGFVHPRNYFSITNNENEAKNLYD</sequence>
<reference evidence="10" key="2">
    <citation type="submission" date="2025-08" db="UniProtKB">
        <authorList>
            <consortium name="RefSeq"/>
        </authorList>
    </citation>
    <scope>IDENTIFICATION</scope>
    <source>
        <tissue evidence="10">Seedling</tissue>
    </source>
</reference>
<keyword evidence="4" id="KW-0804">Transcription</keyword>
<keyword evidence="2" id="KW-0805">Transcription regulation</keyword>
<protein>
    <submittedName>
        <fullName evidence="10">Trihelix transcription factor DF1</fullName>
    </submittedName>
</protein>
<feature type="compositionally biased region" description="Low complexity" evidence="7">
    <location>
        <begin position="133"/>
        <end position="147"/>
    </location>
</feature>
<evidence type="ECO:0000256" key="4">
    <source>
        <dbReference type="ARBA" id="ARBA00023163"/>
    </source>
</evidence>
<evidence type="ECO:0000256" key="2">
    <source>
        <dbReference type="ARBA" id="ARBA00023015"/>
    </source>
</evidence>
<dbReference type="Gene3D" id="1.10.10.60">
    <property type="entry name" value="Homeodomain-like"/>
    <property type="match status" value="1"/>
</dbReference>
<accession>A0A6P3ZW60</accession>
<proteinExistence type="predicted"/>
<dbReference type="RefSeq" id="XP_015879796.2">
    <property type="nucleotide sequence ID" value="XM_016024310.4"/>
</dbReference>
<feature type="region of interest" description="Disordered" evidence="7">
    <location>
        <begin position="96"/>
        <end position="163"/>
    </location>
</feature>
<feature type="coiled-coil region" evidence="6">
    <location>
        <begin position="180"/>
        <end position="230"/>
    </location>
</feature>